<feature type="signal peptide" evidence="1">
    <location>
        <begin position="1"/>
        <end position="22"/>
    </location>
</feature>
<evidence type="ECO:0000259" key="2">
    <source>
        <dbReference type="PROSITE" id="PS50222"/>
    </source>
</evidence>
<name>A0A517T1K5_9BACT</name>
<evidence type="ECO:0000313" key="4">
    <source>
        <dbReference type="Proteomes" id="UP000315003"/>
    </source>
</evidence>
<dbReference type="Proteomes" id="UP000315003">
    <property type="component" value="Chromosome"/>
</dbReference>
<dbReference type="InterPro" id="IPR036514">
    <property type="entry name" value="SGNH_hydro_sf"/>
</dbReference>
<dbReference type="RefSeq" id="WP_419187779.1">
    <property type="nucleotide sequence ID" value="NZ_CP036272.1"/>
</dbReference>
<dbReference type="GO" id="GO:0005509">
    <property type="term" value="F:calcium ion binding"/>
    <property type="evidence" value="ECO:0007669"/>
    <property type="project" value="InterPro"/>
</dbReference>
<gene>
    <name evidence="3" type="ORF">SV7mr_48110</name>
</gene>
<evidence type="ECO:0000256" key="1">
    <source>
        <dbReference type="SAM" id="SignalP"/>
    </source>
</evidence>
<feature type="domain" description="EF-hand" evidence="2">
    <location>
        <begin position="27"/>
        <end position="62"/>
    </location>
</feature>
<dbReference type="AlphaFoldDB" id="A0A517T1K5"/>
<protein>
    <recommendedName>
        <fullName evidence="2">EF-hand domain-containing protein</fullName>
    </recommendedName>
</protein>
<keyword evidence="1" id="KW-0732">Signal</keyword>
<organism evidence="3 4">
    <name type="scientific">Stieleria bergensis</name>
    <dbReference type="NCBI Taxonomy" id="2528025"/>
    <lineage>
        <taxon>Bacteria</taxon>
        <taxon>Pseudomonadati</taxon>
        <taxon>Planctomycetota</taxon>
        <taxon>Planctomycetia</taxon>
        <taxon>Pirellulales</taxon>
        <taxon>Pirellulaceae</taxon>
        <taxon>Stieleria</taxon>
    </lineage>
</organism>
<dbReference type="EMBL" id="CP036272">
    <property type="protein sequence ID" value="QDT62264.1"/>
    <property type="molecule type" value="Genomic_DNA"/>
</dbReference>
<dbReference type="GO" id="GO:0016788">
    <property type="term" value="F:hydrolase activity, acting on ester bonds"/>
    <property type="evidence" value="ECO:0007669"/>
    <property type="project" value="UniProtKB-ARBA"/>
</dbReference>
<feature type="chain" id="PRO_5022211039" description="EF-hand domain-containing protein" evidence="1">
    <location>
        <begin position="23"/>
        <end position="399"/>
    </location>
</feature>
<evidence type="ECO:0000313" key="3">
    <source>
        <dbReference type="EMBL" id="QDT62264.1"/>
    </source>
</evidence>
<accession>A0A517T1K5</accession>
<sequence length="399" mass="44840" precursor="true">MKRFVTVFAGFLFLLVCPLAHAQVSERQLSQWLKRFPQADVNSDGKLTAEEALAFRKQMQGARTRSGGGVPKVFPVDPGWSKDRFPEHAVCYLSPEEIAKLYAGKKPGGQTIVRYEKPTDGSLRIVGTGHSFMAPGYKTFPAIAKASGLEQPPLLTHTGGGITGSARYKWEQENGIFQFNGKPTPKLLASIANSPWDAMMWGPYYNDKKEYYNCWIDFCLKYNPEMKFYLSDAWPQLDQLDKMPASEAELTPELVARLGQEKFDVYSLIIKELNQKYGERVFVMPTCEAMVQCVKYLDEGKLPGIDGVHKAVGGKTRSLWRDKLGHLGPGLESLEGYVFYATIYGRSPELIKEPIFANQEFPSTELDQQFRKIAWQAVLNNPLSGVKDENQNGIADDRE</sequence>
<keyword evidence="4" id="KW-1185">Reference proteome</keyword>
<reference evidence="3 4" key="1">
    <citation type="submission" date="2019-02" db="EMBL/GenBank/DDBJ databases">
        <title>Deep-cultivation of Planctomycetes and their phenomic and genomic characterization uncovers novel biology.</title>
        <authorList>
            <person name="Wiegand S."/>
            <person name="Jogler M."/>
            <person name="Boedeker C."/>
            <person name="Pinto D."/>
            <person name="Vollmers J."/>
            <person name="Rivas-Marin E."/>
            <person name="Kohn T."/>
            <person name="Peeters S.H."/>
            <person name="Heuer A."/>
            <person name="Rast P."/>
            <person name="Oberbeckmann S."/>
            <person name="Bunk B."/>
            <person name="Jeske O."/>
            <person name="Meyerdierks A."/>
            <person name="Storesund J.E."/>
            <person name="Kallscheuer N."/>
            <person name="Luecker S."/>
            <person name="Lage O.M."/>
            <person name="Pohl T."/>
            <person name="Merkel B.J."/>
            <person name="Hornburger P."/>
            <person name="Mueller R.-W."/>
            <person name="Bruemmer F."/>
            <person name="Labrenz M."/>
            <person name="Spormann A.M."/>
            <person name="Op den Camp H."/>
            <person name="Overmann J."/>
            <person name="Amann R."/>
            <person name="Jetten M.S.M."/>
            <person name="Mascher T."/>
            <person name="Medema M.H."/>
            <person name="Devos D.P."/>
            <person name="Kaster A.-K."/>
            <person name="Ovreas L."/>
            <person name="Rohde M."/>
            <person name="Galperin M.Y."/>
            <person name="Jogler C."/>
        </authorList>
    </citation>
    <scope>NUCLEOTIDE SEQUENCE [LARGE SCALE GENOMIC DNA]</scope>
    <source>
        <strain evidence="3 4">SV_7m_r</strain>
    </source>
</reference>
<dbReference type="Gene3D" id="3.40.50.1110">
    <property type="entry name" value="SGNH hydrolase"/>
    <property type="match status" value="1"/>
</dbReference>
<proteinExistence type="predicted"/>
<dbReference type="PROSITE" id="PS50222">
    <property type="entry name" value="EF_HAND_2"/>
    <property type="match status" value="1"/>
</dbReference>
<dbReference type="InterPro" id="IPR002048">
    <property type="entry name" value="EF_hand_dom"/>
</dbReference>